<dbReference type="EMBL" id="ML121543">
    <property type="protein sequence ID" value="RPB24186.1"/>
    <property type="molecule type" value="Genomic_DNA"/>
</dbReference>
<evidence type="ECO:0000313" key="2">
    <source>
        <dbReference type="EMBL" id="RPB24186.1"/>
    </source>
</evidence>
<feature type="compositionally biased region" description="Basic and acidic residues" evidence="1">
    <location>
        <begin position="68"/>
        <end position="79"/>
    </location>
</feature>
<sequence length="217" mass="22761">MFSSNGIDVRPVLNEHLANCIAIVCCGPLYAREFKSLVLSLHLNLLPSALCPLPSALCPAIPHSPAQHTDHHSRERQNLRSETPTCSGVAPSASFQSGPALPLSNNSFTSLSSPRIQSLMISSSSGGCACPPPLPSCPPSALRRCACACSSEAAIISRISTPWSASAVIVIGNTARLFAVPNAELPLLMLPKPGPVTLEVLFVCLCELLLAMEQVVG</sequence>
<reference evidence="2 3" key="1">
    <citation type="journal article" date="2018" name="Nat. Ecol. Evol.">
        <title>Pezizomycetes genomes reveal the molecular basis of ectomycorrhizal truffle lifestyle.</title>
        <authorList>
            <person name="Murat C."/>
            <person name="Payen T."/>
            <person name="Noel B."/>
            <person name="Kuo A."/>
            <person name="Morin E."/>
            <person name="Chen J."/>
            <person name="Kohler A."/>
            <person name="Krizsan K."/>
            <person name="Balestrini R."/>
            <person name="Da Silva C."/>
            <person name="Montanini B."/>
            <person name="Hainaut M."/>
            <person name="Levati E."/>
            <person name="Barry K.W."/>
            <person name="Belfiori B."/>
            <person name="Cichocki N."/>
            <person name="Clum A."/>
            <person name="Dockter R.B."/>
            <person name="Fauchery L."/>
            <person name="Guy J."/>
            <person name="Iotti M."/>
            <person name="Le Tacon F."/>
            <person name="Lindquist E.A."/>
            <person name="Lipzen A."/>
            <person name="Malagnac F."/>
            <person name="Mello A."/>
            <person name="Molinier V."/>
            <person name="Miyauchi S."/>
            <person name="Poulain J."/>
            <person name="Riccioni C."/>
            <person name="Rubini A."/>
            <person name="Sitrit Y."/>
            <person name="Splivallo R."/>
            <person name="Traeger S."/>
            <person name="Wang M."/>
            <person name="Zifcakova L."/>
            <person name="Wipf D."/>
            <person name="Zambonelli A."/>
            <person name="Paolocci F."/>
            <person name="Nowrousian M."/>
            <person name="Ottonello S."/>
            <person name="Baldrian P."/>
            <person name="Spatafora J.W."/>
            <person name="Henrissat B."/>
            <person name="Nagy L.G."/>
            <person name="Aury J.M."/>
            <person name="Wincker P."/>
            <person name="Grigoriev I.V."/>
            <person name="Bonfante P."/>
            <person name="Martin F.M."/>
        </authorList>
    </citation>
    <scope>NUCLEOTIDE SEQUENCE [LARGE SCALE GENOMIC DNA]</scope>
    <source>
        <strain evidence="2 3">ATCC MYA-4762</strain>
    </source>
</reference>
<dbReference type="Proteomes" id="UP000267821">
    <property type="component" value="Unassembled WGS sequence"/>
</dbReference>
<organism evidence="2 3">
    <name type="scientific">Terfezia boudieri ATCC MYA-4762</name>
    <dbReference type="NCBI Taxonomy" id="1051890"/>
    <lineage>
        <taxon>Eukaryota</taxon>
        <taxon>Fungi</taxon>
        <taxon>Dikarya</taxon>
        <taxon>Ascomycota</taxon>
        <taxon>Pezizomycotina</taxon>
        <taxon>Pezizomycetes</taxon>
        <taxon>Pezizales</taxon>
        <taxon>Pezizaceae</taxon>
        <taxon>Terfezia</taxon>
    </lineage>
</organism>
<gene>
    <name evidence="2" type="ORF">L211DRAFT_213910</name>
</gene>
<protein>
    <submittedName>
        <fullName evidence="2">Uncharacterized protein</fullName>
    </submittedName>
</protein>
<evidence type="ECO:0000313" key="3">
    <source>
        <dbReference type="Proteomes" id="UP000267821"/>
    </source>
</evidence>
<keyword evidence="3" id="KW-1185">Reference proteome</keyword>
<name>A0A3N4LN00_9PEZI</name>
<evidence type="ECO:0000256" key="1">
    <source>
        <dbReference type="SAM" id="MobiDB-lite"/>
    </source>
</evidence>
<accession>A0A3N4LN00</accession>
<dbReference type="AlphaFoldDB" id="A0A3N4LN00"/>
<proteinExistence type="predicted"/>
<feature type="region of interest" description="Disordered" evidence="1">
    <location>
        <begin position="64"/>
        <end position="98"/>
    </location>
</feature>
<dbReference type="InParanoid" id="A0A3N4LN00"/>